<evidence type="ECO:0000256" key="4">
    <source>
        <dbReference type="ARBA" id="ARBA00022695"/>
    </source>
</evidence>
<dbReference type="SUPFAM" id="SSF52374">
    <property type="entry name" value="Nucleotidylyl transferase"/>
    <property type="match status" value="1"/>
</dbReference>
<dbReference type="NCBIfam" id="TIGR00125">
    <property type="entry name" value="cyt_tran_rel"/>
    <property type="match status" value="1"/>
</dbReference>
<dbReference type="InterPro" id="IPR011914">
    <property type="entry name" value="RfaE_dom_II"/>
</dbReference>
<accession>A0ABT6FKN2</accession>
<reference evidence="14 15" key="1">
    <citation type="submission" date="2023-03" db="EMBL/GenBank/DDBJ databases">
        <title>Paludisphaera mucosa sp. nov. a novel planctomycete from northern fen.</title>
        <authorList>
            <person name="Ivanova A."/>
        </authorList>
    </citation>
    <scope>NUCLEOTIDE SEQUENCE [LARGE SCALE GENOMIC DNA]</scope>
    <source>
        <strain evidence="14 15">Pla2</strain>
    </source>
</reference>
<keyword evidence="6 11" id="KW-0418">Kinase</keyword>
<dbReference type="EC" id="2.7.1.167" evidence="11"/>
<dbReference type="CDD" id="cd01172">
    <property type="entry name" value="RfaE_like"/>
    <property type="match status" value="1"/>
</dbReference>
<dbReference type="Pfam" id="PF01467">
    <property type="entry name" value="CTP_transf_like"/>
    <property type="match status" value="1"/>
</dbReference>
<evidence type="ECO:0000259" key="13">
    <source>
        <dbReference type="Pfam" id="PF01467"/>
    </source>
</evidence>
<dbReference type="EMBL" id="JARRAG010000003">
    <property type="protein sequence ID" value="MDG3008119.1"/>
    <property type="molecule type" value="Genomic_DNA"/>
</dbReference>
<dbReference type="InterPro" id="IPR029056">
    <property type="entry name" value="Ribokinase-like"/>
</dbReference>
<protein>
    <recommendedName>
        <fullName evidence="11">Bifunctional protein HldE</fullName>
    </recommendedName>
    <domain>
        <recommendedName>
            <fullName evidence="11">D-beta-D-heptose 7-phosphate kinase</fullName>
            <ecNumber evidence="11">2.7.1.167</ecNumber>
        </recommendedName>
        <alternativeName>
            <fullName evidence="11">D-beta-D-heptose 7-phosphotransferase</fullName>
        </alternativeName>
        <alternativeName>
            <fullName evidence="11">D-glycero-beta-D-manno-heptose-7-phosphate kinase</fullName>
        </alternativeName>
    </domain>
    <domain>
        <recommendedName>
            <fullName evidence="11">D-beta-D-heptose 1-phosphate adenylyltransferase</fullName>
            <ecNumber evidence="11">2.7.7.70</ecNumber>
        </recommendedName>
        <alternativeName>
            <fullName evidence="11">D-glycero-beta-D-manno-heptose 1-phosphate adenylyltransferase</fullName>
        </alternativeName>
    </domain>
</protein>
<comment type="subunit">
    <text evidence="11">Homodimer.</text>
</comment>
<comment type="pathway">
    <text evidence="11">Nucleotide-sugar biosynthesis; ADP-L-glycero-beta-D-manno-heptose biosynthesis; ADP-L-glycero-beta-D-manno-heptose from D-glycero-beta-D-manno-heptose 7-phosphate: step 3/4.</text>
</comment>
<dbReference type="HAMAP" id="MF_01603">
    <property type="entry name" value="HldE"/>
    <property type="match status" value="1"/>
</dbReference>
<evidence type="ECO:0000256" key="11">
    <source>
        <dbReference type="HAMAP-Rule" id="MF_01603"/>
    </source>
</evidence>
<dbReference type="Proteomes" id="UP001216907">
    <property type="component" value="Unassembled WGS sequence"/>
</dbReference>
<dbReference type="InterPro" id="IPR011611">
    <property type="entry name" value="PfkB_dom"/>
</dbReference>
<comment type="catalytic activity">
    <reaction evidence="10 11">
        <text>D-glycero-beta-D-manno-heptose 1-phosphate + ATP + H(+) = ADP-D-glycero-beta-D-manno-heptose + diphosphate</text>
        <dbReference type="Rhea" id="RHEA:27465"/>
        <dbReference type="ChEBI" id="CHEBI:15378"/>
        <dbReference type="ChEBI" id="CHEBI:30616"/>
        <dbReference type="ChEBI" id="CHEBI:33019"/>
        <dbReference type="ChEBI" id="CHEBI:59967"/>
        <dbReference type="ChEBI" id="CHEBI:61593"/>
        <dbReference type="EC" id="2.7.7.70"/>
    </reaction>
</comment>
<comment type="caution">
    <text evidence="14">The sequence shown here is derived from an EMBL/GenBank/DDBJ whole genome shotgun (WGS) entry which is preliminary data.</text>
</comment>
<dbReference type="PANTHER" id="PTHR46969">
    <property type="entry name" value="BIFUNCTIONAL PROTEIN HLDE"/>
    <property type="match status" value="1"/>
</dbReference>
<evidence type="ECO:0000256" key="6">
    <source>
        <dbReference type="ARBA" id="ARBA00022777"/>
    </source>
</evidence>
<dbReference type="Gene3D" id="3.40.1190.20">
    <property type="match status" value="1"/>
</dbReference>
<dbReference type="InterPro" id="IPR014729">
    <property type="entry name" value="Rossmann-like_a/b/a_fold"/>
</dbReference>
<evidence type="ECO:0000259" key="12">
    <source>
        <dbReference type="Pfam" id="PF00294"/>
    </source>
</evidence>
<dbReference type="Gene3D" id="3.40.50.620">
    <property type="entry name" value="HUPs"/>
    <property type="match status" value="1"/>
</dbReference>
<feature type="domain" description="Carbohydrate kinase PfkB" evidence="12">
    <location>
        <begin position="5"/>
        <end position="300"/>
    </location>
</feature>
<sequence length="469" mass="49066">MFDNRVLVVGDVMLDRHVHGHVRRISPEAPVPVVGLLGEVRTPGGAGNVAAGLAGLGCDVTLTGLVGADAEGAQLREALAVKGVARLELVERPELTTVSKTRILSEAHQQLLRLDRDGDRARFAACEDAVLERVLPLIADQTAVVLADYEKGVITPKVARAIIAACRSRGVPCVVDPKKVDFGPYAGATVVTPNQPEAERTVGRPLVDDDEAGRAAEELRAALGTDAMLITRGPHGMTLALPGAIHHIASRTRDVSDVTGAGDTVVAVLAACLGDRWPIADACRIANTAAGIAVGRPGTYVVQAGELQAAWGGLSPKILRGEDAAPLLAEARRRGRRIVFTNGCFDILHAGHLSCLEGAKRLGDLLVVGLNSDSSIRGLKGPARPVIRQDDRASLLAGLACVDVVVLFDDPTPVALIRMFEPDVLVKGGDYTIDQIAGADLVLERGGRVVALPLVPGLSTTAILDRKAG</sequence>
<evidence type="ECO:0000256" key="3">
    <source>
        <dbReference type="ARBA" id="ARBA00022679"/>
    </source>
</evidence>
<evidence type="ECO:0000256" key="5">
    <source>
        <dbReference type="ARBA" id="ARBA00022741"/>
    </source>
</evidence>
<dbReference type="InterPro" id="IPR004821">
    <property type="entry name" value="Cyt_trans-like"/>
</dbReference>
<organism evidence="14 15">
    <name type="scientific">Paludisphaera mucosa</name>
    <dbReference type="NCBI Taxonomy" id="3030827"/>
    <lineage>
        <taxon>Bacteria</taxon>
        <taxon>Pseudomonadati</taxon>
        <taxon>Planctomycetota</taxon>
        <taxon>Planctomycetia</taxon>
        <taxon>Isosphaerales</taxon>
        <taxon>Isosphaeraceae</taxon>
        <taxon>Paludisphaera</taxon>
    </lineage>
</organism>
<evidence type="ECO:0000256" key="2">
    <source>
        <dbReference type="ARBA" id="ARBA00003753"/>
    </source>
</evidence>
<feature type="active site" evidence="11">
    <location>
        <position position="263"/>
    </location>
</feature>
<comment type="function">
    <text evidence="1 11">Catalyzes the phosphorylation of D-glycero-D-manno-heptose 7-phosphate at the C-1 position to selectively form D-glycero-beta-D-manno-heptose-1,7-bisphosphate.</text>
</comment>
<dbReference type="InterPro" id="IPR023030">
    <property type="entry name" value="Bifunc_HldE"/>
</dbReference>
<feature type="domain" description="Cytidyltransferase-like" evidence="13">
    <location>
        <begin position="340"/>
        <end position="442"/>
    </location>
</feature>
<comment type="similarity">
    <text evidence="11">In the C-terminal section; belongs to the cytidylyltransferase family.</text>
</comment>
<evidence type="ECO:0000256" key="10">
    <source>
        <dbReference type="ARBA" id="ARBA00047428"/>
    </source>
</evidence>
<evidence type="ECO:0000256" key="8">
    <source>
        <dbReference type="ARBA" id="ARBA00023268"/>
    </source>
</evidence>
<keyword evidence="7 11" id="KW-0067">ATP-binding</keyword>
<dbReference type="InterPro" id="IPR011913">
    <property type="entry name" value="RfaE_dom_I"/>
</dbReference>
<keyword evidence="4 11" id="KW-0548">Nucleotidyltransferase</keyword>
<name>A0ABT6FKN2_9BACT</name>
<evidence type="ECO:0000256" key="1">
    <source>
        <dbReference type="ARBA" id="ARBA00002319"/>
    </source>
</evidence>
<dbReference type="GO" id="GO:0016779">
    <property type="term" value="F:nucleotidyltransferase activity"/>
    <property type="evidence" value="ECO:0007669"/>
    <property type="project" value="UniProtKB-KW"/>
</dbReference>
<keyword evidence="15" id="KW-1185">Reference proteome</keyword>
<comment type="similarity">
    <text evidence="11">In the N-terminal section; belongs to the carbohydrate kinase PfkB family.</text>
</comment>
<gene>
    <name evidence="14" type="primary">rfaE2</name>
    <name evidence="11" type="synonym">hldE</name>
    <name evidence="14" type="ORF">PZE19_30505</name>
</gene>
<keyword evidence="9 11" id="KW-0119">Carbohydrate metabolism</keyword>
<evidence type="ECO:0000256" key="9">
    <source>
        <dbReference type="ARBA" id="ARBA00023277"/>
    </source>
</evidence>
<keyword evidence="3 11" id="KW-0808">Transferase</keyword>
<dbReference type="Pfam" id="PF00294">
    <property type="entry name" value="PfkB"/>
    <property type="match status" value="1"/>
</dbReference>
<keyword evidence="8 11" id="KW-0511">Multifunctional enzyme</keyword>
<comment type="pathway">
    <text evidence="11">Nucleotide-sugar biosynthesis; ADP-L-glycero-beta-D-manno-heptose biosynthesis; ADP-L-glycero-beta-D-manno-heptose from D-glycero-beta-D-manno-heptose 7-phosphate: step 1/4.</text>
</comment>
<dbReference type="NCBIfam" id="TIGR02199">
    <property type="entry name" value="rfaE_dom_II"/>
    <property type="match status" value="1"/>
</dbReference>
<comment type="catalytic activity">
    <reaction evidence="11">
        <text>D-glycero-beta-D-manno-heptose 7-phosphate + ATP = D-glycero-beta-D-manno-heptose 1,7-bisphosphate + ADP + H(+)</text>
        <dbReference type="Rhea" id="RHEA:27473"/>
        <dbReference type="ChEBI" id="CHEBI:15378"/>
        <dbReference type="ChEBI" id="CHEBI:30616"/>
        <dbReference type="ChEBI" id="CHEBI:60204"/>
        <dbReference type="ChEBI" id="CHEBI:60208"/>
        <dbReference type="ChEBI" id="CHEBI:456216"/>
        <dbReference type="EC" id="2.7.1.167"/>
    </reaction>
</comment>
<keyword evidence="5 11" id="KW-0547">Nucleotide-binding</keyword>
<evidence type="ECO:0000313" key="14">
    <source>
        <dbReference type="EMBL" id="MDG3008119.1"/>
    </source>
</evidence>
<comment type="function">
    <text evidence="2 11">Catalyzes the ADP transfer from ATP to D-glycero-beta-D-manno-heptose 1-phosphate, yielding ADP-D-glycero-beta-D-manno-heptose.</text>
</comment>
<feature type="region of interest" description="Ribokinase" evidence="11">
    <location>
        <begin position="1"/>
        <end position="313"/>
    </location>
</feature>
<dbReference type="SUPFAM" id="SSF53613">
    <property type="entry name" value="Ribokinase-like"/>
    <property type="match status" value="1"/>
</dbReference>
<evidence type="ECO:0000256" key="7">
    <source>
        <dbReference type="ARBA" id="ARBA00022840"/>
    </source>
</evidence>
<dbReference type="EC" id="2.7.7.70" evidence="11"/>
<feature type="region of interest" description="Cytidylyltransferase" evidence="11">
    <location>
        <begin position="340"/>
        <end position="469"/>
    </location>
</feature>
<dbReference type="PANTHER" id="PTHR46969:SF1">
    <property type="entry name" value="BIFUNCTIONAL PROTEIN HLDE"/>
    <property type="match status" value="1"/>
</dbReference>
<dbReference type="RefSeq" id="WP_277864446.1">
    <property type="nucleotide sequence ID" value="NZ_JARRAG010000003.1"/>
</dbReference>
<proteinExistence type="inferred from homology"/>
<feature type="binding site" evidence="11">
    <location>
        <begin position="194"/>
        <end position="197"/>
    </location>
    <ligand>
        <name>ATP</name>
        <dbReference type="ChEBI" id="CHEBI:30616"/>
    </ligand>
</feature>
<evidence type="ECO:0000313" key="15">
    <source>
        <dbReference type="Proteomes" id="UP001216907"/>
    </source>
</evidence>